<dbReference type="EMBL" id="RHLC01000006">
    <property type="protein sequence ID" value="TPP42463.1"/>
    <property type="molecule type" value="Genomic_DNA"/>
</dbReference>
<evidence type="ECO:0000256" key="1">
    <source>
        <dbReference type="SAM" id="Coils"/>
    </source>
</evidence>
<evidence type="ECO:0000256" key="2">
    <source>
        <dbReference type="SAM" id="MobiDB-lite"/>
    </source>
</evidence>
<feature type="region of interest" description="Disordered" evidence="2">
    <location>
        <begin position="832"/>
        <end position="872"/>
    </location>
</feature>
<keyword evidence="1" id="KW-0175">Coiled coil</keyword>
<dbReference type="VEuPathDB" id="TriTrypDB:LDHU3_31.5340"/>
<gene>
    <name evidence="3" type="ORF">CGC21_10740</name>
</gene>
<feature type="region of interest" description="Disordered" evidence="2">
    <location>
        <begin position="331"/>
        <end position="358"/>
    </location>
</feature>
<dbReference type="Proteomes" id="UP000318447">
    <property type="component" value="Unassembled WGS sequence"/>
</dbReference>
<protein>
    <submittedName>
        <fullName evidence="3">Uncharacterized protein</fullName>
    </submittedName>
</protein>
<sequence length="896" mass="96702">MSAAAALGAYSCGSRGALCRVRAVPADITTAMSDRYESIETSLQFSSSSSFSTVLPPIGEEGCTDVRVLVVAGASSGKRQNEKGNDTHARSLQRVVPPSFLHNEGAAASVESQPLAHRALSASSSGRESGNRVHDSATATADSEYYFLSTIRGSTSPPGMSTYFGGAVAPTAPVARVTETAMSLMSDIESFEDIETPRSSVVSAVAAEQVSRTISPSPPTPSLHSRKTGARGDLLYAEVAVVNAEEARAAHALLTSSSAAIIARYRLVKLKVVQRIYRIYYDKWRWRIFQSASAVPPLHVTMGIQTSAPCQRSASVETDFADIDSFHGSRSMSLSGDSPGVHTFASASPPSPPQPSKYRTPTFSIPPAAPPTDGIGVRTKPAKLVDFGHPSEGPQRKTLHIASTPAVNLPVTATPVHIAQVMLSGVWTLAAPSHCSSLSGSDCLCLSDVFNYRSLARQFAKKPAFNVTSPVLASLSTFAEYADRRHELLVDIHDGLEDDVRKMEERARQAVAHASAVTEACRAQETECLEYIERLEDNIRDLHRAKRECAAELKGLQTSTERSRQDLEKELHDLRQAVEETRRQKLLAQEEQQHYEMLRDAAKRHYELIEAYLEEFTAKVEFHFHEAVASLQATAQERKRWADEQRALNEKRVREAALGAEQSDFSAFLCRATEDAERTGAAKPAEQRAAAVEPQLMRDLERDVAALAASVAARLQLIVEQESAAEAGLERLPLRITDESCDLIYSLCRTAAQSTLEGDQESWKRDQRDSCEAASVSHATRALGTLEVTVKHALLDLCAAAASASSTPSAKCRACPHESPTGAAAPLHIRAANASASSSAPPSSAGKALPPTPVQAPSLPGSSRRQSESVTFPERRLIDDFSCTTDAFATIFTPRK</sequence>
<evidence type="ECO:0000313" key="3">
    <source>
        <dbReference type="EMBL" id="TPP42463.1"/>
    </source>
</evidence>
<name>A0A504X2F4_LEIDO</name>
<dbReference type="VEuPathDB" id="TriTrypDB:LdCL_310039500"/>
<evidence type="ECO:0000313" key="4">
    <source>
        <dbReference type="Proteomes" id="UP000318447"/>
    </source>
</evidence>
<organism evidence="3 4">
    <name type="scientific">Leishmania donovani</name>
    <dbReference type="NCBI Taxonomy" id="5661"/>
    <lineage>
        <taxon>Eukaryota</taxon>
        <taxon>Discoba</taxon>
        <taxon>Euglenozoa</taxon>
        <taxon>Kinetoplastea</taxon>
        <taxon>Metakinetoplastina</taxon>
        <taxon>Trypanosomatida</taxon>
        <taxon>Trypanosomatidae</taxon>
        <taxon>Leishmaniinae</taxon>
        <taxon>Leishmania</taxon>
    </lineage>
</organism>
<feature type="compositionally biased region" description="Polar residues" evidence="2">
    <location>
        <begin position="860"/>
        <end position="870"/>
    </location>
</feature>
<feature type="compositionally biased region" description="Low complexity" evidence="2">
    <location>
        <begin position="832"/>
        <end position="845"/>
    </location>
</feature>
<dbReference type="VEuPathDB" id="TriTrypDB:LdBPK_313130.1"/>
<dbReference type="PANTHER" id="PTHR48125">
    <property type="entry name" value="LP07818P1"/>
    <property type="match status" value="1"/>
</dbReference>
<dbReference type="AlphaFoldDB" id="A0A504X2F4"/>
<dbReference type="VEuPathDB" id="TriTrypDB:LDHU3_31.5330"/>
<accession>A0A504X2F4</accession>
<feature type="region of interest" description="Disordered" evidence="2">
    <location>
        <begin position="106"/>
        <end position="136"/>
    </location>
</feature>
<feature type="coiled-coil region" evidence="1">
    <location>
        <begin position="493"/>
        <end position="591"/>
    </location>
</feature>
<dbReference type="VEuPathDB" id="TriTrypDB:LdCL_310039600"/>
<reference evidence="4" key="1">
    <citation type="submission" date="2019-02" db="EMBL/GenBank/DDBJ databases">
        <title>FDA dAtabase for Regulatory Grade micrObial Sequences (FDA-ARGOS): Supporting development and validation of Infectious Disease Dx tests.</title>
        <authorList>
            <person name="Duncan R."/>
            <person name="Fisher C."/>
            <person name="Tallon L."/>
            <person name="Sadzewicz L."/>
            <person name="Sengamalay N."/>
            <person name="Ott S."/>
            <person name="Godinez A."/>
            <person name="Nagaraj S."/>
            <person name="Vavikolanu K."/>
            <person name="Nadendla S."/>
            <person name="Aluvathingal J."/>
            <person name="Sichtig H."/>
        </authorList>
    </citation>
    <scope>NUCLEOTIDE SEQUENCE [LARGE SCALE GENOMIC DNA]</scope>
    <source>
        <strain evidence="4">FDAARGOS_361</strain>
    </source>
</reference>
<proteinExistence type="predicted"/>
<dbReference type="PANTHER" id="PTHR48125:SF10">
    <property type="entry name" value="OS12G0136300 PROTEIN"/>
    <property type="match status" value="1"/>
</dbReference>
<dbReference type="VEuPathDB" id="TriTrypDB:LdBPK_313120.1"/>
<comment type="caution">
    <text evidence="3">The sequence shown here is derived from an EMBL/GenBank/DDBJ whole genome shotgun (WGS) entry which is preliminary data.</text>
</comment>